<dbReference type="InterPro" id="IPR020966">
    <property type="entry name" value="ALMT"/>
</dbReference>
<dbReference type="AlphaFoldDB" id="A0A0R0HNH5"/>
<dbReference type="Pfam" id="PF11744">
    <property type="entry name" value="ALMT"/>
    <property type="match status" value="1"/>
</dbReference>
<evidence type="ECO:0000256" key="1">
    <source>
        <dbReference type="ARBA" id="ARBA00004141"/>
    </source>
</evidence>
<sequence>MESTHVISILNGEENVVPRKNDNTFQFSLPPVFSRLRENKKDTKKIIHSIKVGISLVLISLLYFVDPLYEQVGDNAIWAIMTVVVTFEFFAGATLGKGLNRGIGTVLGGGLGCIAAVLAQNVGNGGVANLIIIGTFVFIFGTFATYCRLFPSVKKRYNYGVMIFILTFNLVVVSGVRIQDQKVWEIARERLLTIVMDFVVCICVSLLVFPYWASDELHDSTVYRFQHLANALQGCLEEYVKCATQKENKPGSSFTVCKSLLDSKSKNEMLGPWHGNFGFFYPWEEYLKIGEVLRELAAIILALGGCLQASTTVCN</sequence>
<reference evidence="10" key="3">
    <citation type="submission" date="2018-07" db="EMBL/GenBank/DDBJ databases">
        <title>WGS assembly of Glycine max.</title>
        <authorList>
            <person name="Schmutz J."/>
            <person name="Cannon S."/>
            <person name="Schlueter J."/>
            <person name="Ma J."/>
            <person name="Mitros T."/>
            <person name="Nelson W."/>
            <person name="Hyten D."/>
            <person name="Song Q."/>
            <person name="Thelen J."/>
            <person name="Cheng J."/>
            <person name="Xu D."/>
            <person name="Hellsten U."/>
            <person name="May G."/>
            <person name="Yu Y."/>
            <person name="Sakurai T."/>
            <person name="Umezawa T."/>
            <person name="Bhattacharyya M."/>
            <person name="Sandhu D."/>
            <person name="Valliyodan B."/>
            <person name="Lindquist E."/>
            <person name="Peto M."/>
            <person name="Grant D."/>
            <person name="Shu S."/>
            <person name="Goodstein D."/>
            <person name="Barry K."/>
            <person name="Futrell-Griggs M."/>
            <person name="Abernathy B."/>
            <person name="Du J."/>
            <person name="Tian Z."/>
            <person name="Zhu L."/>
            <person name="Gill N."/>
            <person name="Joshi T."/>
            <person name="Libault M."/>
            <person name="Sethuraman A."/>
            <person name="Zhang X."/>
            <person name="Shinozaki K."/>
            <person name="Nguyen H."/>
            <person name="Wing R."/>
            <person name="Cregan P."/>
            <person name="Specht J."/>
            <person name="Grimwood J."/>
            <person name="Rokhsar D."/>
            <person name="Stacey G."/>
            <person name="Shoemaker R."/>
            <person name="Jackson S."/>
        </authorList>
    </citation>
    <scope>NUCLEOTIDE SEQUENCE</scope>
    <source>
        <tissue evidence="10">Callus</tissue>
    </source>
</reference>
<dbReference type="OrthoDB" id="68611at2759"/>
<evidence type="ECO:0000256" key="6">
    <source>
        <dbReference type="ARBA" id="ARBA00023065"/>
    </source>
</evidence>
<reference evidence="11" key="2">
    <citation type="submission" date="2018-02" db="UniProtKB">
        <authorList>
            <consortium name="EnsemblPlants"/>
        </authorList>
    </citation>
    <scope>IDENTIFICATION</scope>
    <source>
        <strain evidence="11">Williams 82</strain>
    </source>
</reference>
<comment type="similarity">
    <text evidence="2">Belongs to the aromatic acid exporter (TC 2.A.85) family.</text>
</comment>
<evidence type="ECO:0000256" key="8">
    <source>
        <dbReference type="ARBA" id="ARBA00023303"/>
    </source>
</evidence>
<dbReference type="Gramene" id="KRH32007">
    <property type="protein sequence ID" value="KRH32007"/>
    <property type="gene ID" value="GLYMA_10G025900"/>
</dbReference>
<feature type="transmembrane region" description="Helical" evidence="9">
    <location>
        <begin position="46"/>
        <end position="64"/>
    </location>
</feature>
<dbReference type="EMBL" id="CM000843">
    <property type="protein sequence ID" value="KRH32007.1"/>
    <property type="molecule type" value="Genomic_DNA"/>
</dbReference>
<name>A0A0R0HNH5_SOYBN</name>
<gene>
    <name evidence="10" type="ORF">GLYMA_10G025900</name>
</gene>
<dbReference type="GO" id="GO:0009705">
    <property type="term" value="C:plant-type vacuole membrane"/>
    <property type="evidence" value="ECO:0000318"/>
    <property type="project" value="GO_Central"/>
</dbReference>
<dbReference type="Proteomes" id="UP000008827">
    <property type="component" value="Chromosome 10"/>
</dbReference>
<feature type="transmembrane region" description="Helical" evidence="9">
    <location>
        <begin position="159"/>
        <end position="179"/>
    </location>
</feature>
<evidence type="ECO:0000256" key="4">
    <source>
        <dbReference type="ARBA" id="ARBA00022692"/>
    </source>
</evidence>
<evidence type="ECO:0000256" key="9">
    <source>
        <dbReference type="SAM" id="Phobius"/>
    </source>
</evidence>
<feature type="transmembrane region" description="Helical" evidence="9">
    <location>
        <begin position="191"/>
        <end position="213"/>
    </location>
</feature>
<keyword evidence="4 9" id="KW-0812">Transmembrane</keyword>
<keyword evidence="3" id="KW-0813">Transport</keyword>
<evidence type="ECO:0000256" key="5">
    <source>
        <dbReference type="ARBA" id="ARBA00022989"/>
    </source>
</evidence>
<dbReference type="InParanoid" id="A0A0R0HNH5"/>
<dbReference type="STRING" id="3847.A0A0R0HNH5"/>
<dbReference type="EnsemblPlants" id="KRH32007">
    <property type="protein sequence ID" value="KRH32007"/>
    <property type="gene ID" value="GLYMA_10G025900"/>
</dbReference>
<evidence type="ECO:0000313" key="11">
    <source>
        <dbReference type="EnsemblPlants" id="KRH32007"/>
    </source>
</evidence>
<feature type="transmembrane region" description="Helical" evidence="9">
    <location>
        <begin position="102"/>
        <end position="120"/>
    </location>
</feature>
<keyword evidence="5 9" id="KW-1133">Transmembrane helix</keyword>
<organism evidence="10">
    <name type="scientific">Glycine max</name>
    <name type="common">Soybean</name>
    <name type="synonym">Glycine hispida</name>
    <dbReference type="NCBI Taxonomy" id="3847"/>
    <lineage>
        <taxon>Eukaryota</taxon>
        <taxon>Viridiplantae</taxon>
        <taxon>Streptophyta</taxon>
        <taxon>Embryophyta</taxon>
        <taxon>Tracheophyta</taxon>
        <taxon>Spermatophyta</taxon>
        <taxon>Magnoliopsida</taxon>
        <taxon>eudicotyledons</taxon>
        <taxon>Gunneridae</taxon>
        <taxon>Pentapetalae</taxon>
        <taxon>rosids</taxon>
        <taxon>fabids</taxon>
        <taxon>Fabales</taxon>
        <taxon>Fabaceae</taxon>
        <taxon>Papilionoideae</taxon>
        <taxon>50 kb inversion clade</taxon>
        <taxon>NPAAA clade</taxon>
        <taxon>indigoferoid/millettioid clade</taxon>
        <taxon>Phaseoleae</taxon>
        <taxon>Glycine</taxon>
        <taxon>Glycine subgen. Soja</taxon>
    </lineage>
</organism>
<evidence type="ECO:0000256" key="2">
    <source>
        <dbReference type="ARBA" id="ARBA00007079"/>
    </source>
</evidence>
<feature type="transmembrane region" description="Helical" evidence="9">
    <location>
        <begin position="76"/>
        <end position="95"/>
    </location>
</feature>
<evidence type="ECO:0000256" key="3">
    <source>
        <dbReference type="ARBA" id="ARBA00022448"/>
    </source>
</evidence>
<evidence type="ECO:0000313" key="10">
    <source>
        <dbReference type="EMBL" id="KRH32007.1"/>
    </source>
</evidence>
<reference evidence="10 11" key="1">
    <citation type="journal article" date="2010" name="Nature">
        <title>Genome sequence of the palaeopolyploid soybean.</title>
        <authorList>
            <person name="Schmutz J."/>
            <person name="Cannon S.B."/>
            <person name="Schlueter J."/>
            <person name="Ma J."/>
            <person name="Mitros T."/>
            <person name="Nelson W."/>
            <person name="Hyten D.L."/>
            <person name="Song Q."/>
            <person name="Thelen J.J."/>
            <person name="Cheng J."/>
            <person name="Xu D."/>
            <person name="Hellsten U."/>
            <person name="May G.D."/>
            <person name="Yu Y."/>
            <person name="Sakurai T."/>
            <person name="Umezawa T."/>
            <person name="Bhattacharyya M.K."/>
            <person name="Sandhu D."/>
            <person name="Valliyodan B."/>
            <person name="Lindquist E."/>
            <person name="Peto M."/>
            <person name="Grant D."/>
            <person name="Shu S."/>
            <person name="Goodstein D."/>
            <person name="Barry K."/>
            <person name="Futrell-Griggs M."/>
            <person name="Abernathy B."/>
            <person name="Du J."/>
            <person name="Tian Z."/>
            <person name="Zhu L."/>
            <person name="Gill N."/>
            <person name="Joshi T."/>
            <person name="Libault M."/>
            <person name="Sethuraman A."/>
            <person name="Zhang X.-C."/>
            <person name="Shinozaki K."/>
            <person name="Nguyen H.T."/>
            <person name="Wing R.A."/>
            <person name="Cregan P."/>
            <person name="Specht J."/>
            <person name="Grimwood J."/>
            <person name="Rokhsar D."/>
            <person name="Stacey G."/>
            <person name="Shoemaker R.C."/>
            <person name="Jackson S.A."/>
        </authorList>
    </citation>
    <scope>NUCLEOTIDE SEQUENCE [LARGE SCALE GENOMIC DNA]</scope>
    <source>
        <strain evidence="11">cv. Williams 82</strain>
        <tissue evidence="10">Callus</tissue>
    </source>
</reference>
<keyword evidence="6" id="KW-0406">Ion transport</keyword>
<dbReference type="GO" id="GO:0034220">
    <property type="term" value="P:monoatomic ion transmembrane transport"/>
    <property type="evidence" value="ECO:0007669"/>
    <property type="project" value="UniProtKB-KW"/>
</dbReference>
<feature type="transmembrane region" description="Helical" evidence="9">
    <location>
        <begin position="126"/>
        <end position="147"/>
    </location>
</feature>
<evidence type="ECO:0000256" key="7">
    <source>
        <dbReference type="ARBA" id="ARBA00023136"/>
    </source>
</evidence>
<dbReference type="GO" id="GO:0015743">
    <property type="term" value="P:malate transport"/>
    <property type="evidence" value="ECO:0007669"/>
    <property type="project" value="InterPro"/>
</dbReference>
<comment type="subcellular location">
    <subcellularLocation>
        <location evidence="1">Membrane</location>
        <topology evidence="1">Multi-pass membrane protein</topology>
    </subcellularLocation>
</comment>
<accession>A0A0R0HNH5</accession>
<evidence type="ECO:0008006" key="13">
    <source>
        <dbReference type="Google" id="ProtNLM"/>
    </source>
</evidence>
<evidence type="ECO:0000313" key="12">
    <source>
        <dbReference type="Proteomes" id="UP000008827"/>
    </source>
</evidence>
<keyword evidence="12" id="KW-1185">Reference proteome</keyword>
<keyword evidence="8" id="KW-0407">Ion channel</keyword>
<dbReference type="PANTHER" id="PTHR31086">
    <property type="entry name" value="ALUMINUM-ACTIVATED MALATE TRANSPORTER 10"/>
    <property type="match status" value="1"/>
</dbReference>
<keyword evidence="7 9" id="KW-0472">Membrane</keyword>
<protein>
    <recommendedName>
        <fullName evidence="13">Aluminum-activated malate transporter</fullName>
    </recommendedName>
</protein>
<proteinExistence type="inferred from homology"/>